<protein>
    <submittedName>
        <fullName evidence="2">Leucine rich repeat variant</fullName>
    </submittedName>
</protein>
<dbReference type="Gene3D" id="1.25.10.10">
    <property type="entry name" value="Leucine-rich Repeat Variant"/>
    <property type="match status" value="1"/>
</dbReference>
<proteinExistence type="predicted"/>
<evidence type="ECO:0000256" key="1">
    <source>
        <dbReference type="SAM" id="MobiDB-lite"/>
    </source>
</evidence>
<accession>A0A261F9I1</accession>
<sequence>MAESKPVDENYETLTQAYERIRHSHDAQVLHEIARQPLPQRSDQSAFSRATALLEAVAGNLTTPVEDRIYLGQEMPFPNVLVKLSSDPDPRVREAVAGNANDKNWLVGQLTKDPEQRVRTAALLNPQTSWKMRLEGAQDANTSVEALEYLAKQGLGEDAKGPAILATMVRHAVALNPTSPRELVESLKNDPEEDVRRAVKRRLEKGATEKVVTPLPVQSVPGRGPIGLRSADES</sequence>
<dbReference type="Proteomes" id="UP000228976">
    <property type="component" value="Unassembled WGS sequence"/>
</dbReference>
<dbReference type="InterPro" id="IPR016024">
    <property type="entry name" value="ARM-type_fold"/>
</dbReference>
<dbReference type="InterPro" id="IPR011989">
    <property type="entry name" value="ARM-like"/>
</dbReference>
<dbReference type="SUPFAM" id="SSF48371">
    <property type="entry name" value="ARM repeat"/>
    <property type="match status" value="1"/>
</dbReference>
<organism evidence="2 3">
    <name type="scientific">Aeriscardovia aeriphila</name>
    <dbReference type="NCBI Taxonomy" id="218139"/>
    <lineage>
        <taxon>Bacteria</taxon>
        <taxon>Bacillati</taxon>
        <taxon>Actinomycetota</taxon>
        <taxon>Actinomycetes</taxon>
        <taxon>Bifidobacteriales</taxon>
        <taxon>Bifidobacteriaceae</taxon>
        <taxon>Aeriscardovia</taxon>
    </lineage>
</organism>
<feature type="region of interest" description="Disordered" evidence="1">
    <location>
        <begin position="203"/>
        <end position="234"/>
    </location>
</feature>
<name>A0A261F9I1_9BIFI</name>
<evidence type="ECO:0000313" key="3">
    <source>
        <dbReference type="Proteomes" id="UP000228976"/>
    </source>
</evidence>
<dbReference type="AlphaFoldDB" id="A0A261F9I1"/>
<gene>
    <name evidence="2" type="ORF">AEAE_0226</name>
</gene>
<keyword evidence="3" id="KW-1185">Reference proteome</keyword>
<dbReference type="EMBL" id="MWWU01000002">
    <property type="protein sequence ID" value="OZG55738.1"/>
    <property type="molecule type" value="Genomic_DNA"/>
</dbReference>
<comment type="caution">
    <text evidence="2">The sequence shown here is derived from an EMBL/GenBank/DDBJ whole genome shotgun (WGS) entry which is preliminary data.</text>
</comment>
<dbReference type="RefSeq" id="WP_244569577.1">
    <property type="nucleotide sequence ID" value="NZ_JACBYZ010000001.1"/>
</dbReference>
<evidence type="ECO:0000313" key="2">
    <source>
        <dbReference type="EMBL" id="OZG55738.1"/>
    </source>
</evidence>
<reference evidence="2 3" key="1">
    <citation type="journal article" date="2017" name="BMC Genomics">
        <title>Comparative genomic and phylogenomic analyses of the Bifidobacteriaceae family.</title>
        <authorList>
            <person name="Lugli G.A."/>
            <person name="Milani C."/>
            <person name="Turroni F."/>
            <person name="Duranti S."/>
            <person name="Mancabelli L."/>
            <person name="Mangifesta M."/>
            <person name="Ferrario C."/>
            <person name="Modesto M."/>
            <person name="Mattarelli P."/>
            <person name="Jiri K."/>
            <person name="van Sinderen D."/>
            <person name="Ventura M."/>
        </authorList>
    </citation>
    <scope>NUCLEOTIDE SEQUENCE [LARGE SCALE GENOMIC DNA]</scope>
    <source>
        <strain evidence="2 3">LMG 21773</strain>
    </source>
</reference>